<dbReference type="CDD" id="cd00085">
    <property type="entry name" value="HNHc"/>
    <property type="match status" value="1"/>
</dbReference>
<evidence type="ECO:0000259" key="1">
    <source>
        <dbReference type="SMART" id="SM00507"/>
    </source>
</evidence>
<sequence length="186" mass="21110">MELPPKRRTVTRTTVRNAWLQNLQWVDDYGFCEYVREAIEDDHEDLRICWCCGVTGYQEVAHIIAHSLGGTHLPFNCFLLCAECHLNSPDCSIAKYFVAFTNENAGRFSRVLAETFKKINLRVIEFCQQEPEQAKGLVESMQAANLDFSSRATTHGANYSISTKMARLEMVLDEAIDRARLGPAET</sequence>
<dbReference type="InterPro" id="IPR002711">
    <property type="entry name" value="HNH"/>
</dbReference>
<evidence type="ECO:0000313" key="2">
    <source>
        <dbReference type="EMBL" id="KPG75495.1"/>
    </source>
</evidence>
<accession>A0ABR5M962</accession>
<name>A0ABR5M962_9PSED</name>
<feature type="domain" description="HNH nuclease" evidence="1">
    <location>
        <begin position="34"/>
        <end position="86"/>
    </location>
</feature>
<dbReference type="InterPro" id="IPR003615">
    <property type="entry name" value="HNH_nuc"/>
</dbReference>
<organism evidence="2 3">
    <name type="scientific">Pseudomonas libanensis</name>
    <dbReference type="NCBI Taxonomy" id="75588"/>
    <lineage>
        <taxon>Bacteria</taxon>
        <taxon>Pseudomonadati</taxon>
        <taxon>Pseudomonadota</taxon>
        <taxon>Gammaproteobacteria</taxon>
        <taxon>Pseudomonadales</taxon>
        <taxon>Pseudomonadaceae</taxon>
        <taxon>Pseudomonas</taxon>
    </lineage>
</organism>
<evidence type="ECO:0000313" key="3">
    <source>
        <dbReference type="Proteomes" id="UP000037820"/>
    </source>
</evidence>
<dbReference type="RefSeq" id="WP_059397213.1">
    <property type="nucleotide sequence ID" value="NZ_LHOY01000019.1"/>
</dbReference>
<dbReference type="Proteomes" id="UP000037820">
    <property type="component" value="Unassembled WGS sequence"/>
</dbReference>
<proteinExistence type="predicted"/>
<dbReference type="SMART" id="SM00507">
    <property type="entry name" value="HNHc"/>
    <property type="match status" value="1"/>
</dbReference>
<comment type="caution">
    <text evidence="2">The sequence shown here is derived from an EMBL/GenBank/DDBJ whole genome shotgun (WGS) entry which is preliminary data.</text>
</comment>
<dbReference type="EMBL" id="LHOY01000019">
    <property type="protein sequence ID" value="KPG75495.1"/>
    <property type="molecule type" value="Genomic_DNA"/>
</dbReference>
<dbReference type="Pfam" id="PF01844">
    <property type="entry name" value="HNH"/>
    <property type="match status" value="1"/>
</dbReference>
<keyword evidence="3" id="KW-1185">Reference proteome</keyword>
<gene>
    <name evidence="2" type="ORF">AEQ48_09860</name>
</gene>
<dbReference type="Gene3D" id="1.10.30.50">
    <property type="match status" value="1"/>
</dbReference>
<protein>
    <recommendedName>
        <fullName evidence="1">HNH nuclease domain-containing protein</fullName>
    </recommendedName>
</protein>
<reference evidence="2 3" key="1">
    <citation type="submission" date="2015-07" db="EMBL/GenBank/DDBJ databases">
        <title>Whole genome sequencing of endophytes isolated from poison ivy (Toxicodendron radicans).</title>
        <authorList>
            <person name="Tran P.N."/>
            <person name="Lee Y.P."/>
            <person name="Gan H.M."/>
            <person name="Savka M.A."/>
        </authorList>
    </citation>
    <scope>NUCLEOTIDE SEQUENCE [LARGE SCALE GENOMIC DNA]</scope>
    <source>
        <strain evidence="2 3">RIT-PI-g</strain>
    </source>
</reference>